<dbReference type="InterPro" id="IPR003034">
    <property type="entry name" value="SAP_dom"/>
</dbReference>
<dbReference type="OrthoDB" id="9049620at2759"/>
<keyword evidence="15 17" id="KW-0539">Nucleus</keyword>
<dbReference type="EC" id="2.3.2.27" evidence="5 17"/>
<dbReference type="InterPro" id="IPR001841">
    <property type="entry name" value="Znf_RING"/>
</dbReference>
<dbReference type="PROSITE" id="PS50800">
    <property type="entry name" value="SAP"/>
    <property type="match status" value="1"/>
</dbReference>
<keyword evidence="8 17" id="KW-0479">Metal-binding</keyword>
<evidence type="ECO:0000256" key="16">
    <source>
        <dbReference type="PROSITE-ProRule" id="PRU00175"/>
    </source>
</evidence>
<evidence type="ECO:0000256" key="8">
    <source>
        <dbReference type="ARBA" id="ARBA00022723"/>
    </source>
</evidence>
<organism evidence="21 22">
    <name type="scientific">[Torrubiella] hemipterigena</name>
    <dbReference type="NCBI Taxonomy" id="1531966"/>
    <lineage>
        <taxon>Eukaryota</taxon>
        <taxon>Fungi</taxon>
        <taxon>Dikarya</taxon>
        <taxon>Ascomycota</taxon>
        <taxon>Pezizomycotina</taxon>
        <taxon>Sordariomycetes</taxon>
        <taxon>Hypocreomycetidae</taxon>
        <taxon>Hypocreales</taxon>
        <taxon>Clavicipitaceae</taxon>
        <taxon>Clavicipitaceae incertae sedis</taxon>
        <taxon>'Torrubiella' clade</taxon>
    </lineage>
</organism>
<dbReference type="NCBIfam" id="TIGR00599">
    <property type="entry name" value="rad18"/>
    <property type="match status" value="1"/>
</dbReference>
<evidence type="ECO:0000313" key="21">
    <source>
        <dbReference type="EMBL" id="CEJ95146.1"/>
    </source>
</evidence>
<keyword evidence="13 17" id="KW-0238">DNA-binding</keyword>
<comment type="function">
    <text evidence="17">E3 RING-finger protein, member of the UBC2/RAD6 epistasis group. Associates to the E2 ubiquitin conjugating enzyme UBC2/RAD6 to form the UBC2-RAD18 ubiquitin ligase complex involved in postreplicative repair (PRR) of damaged DNA.</text>
</comment>
<evidence type="ECO:0000256" key="12">
    <source>
        <dbReference type="ARBA" id="ARBA00022833"/>
    </source>
</evidence>
<accession>A0A0A1TDP1</accession>
<dbReference type="GO" id="GO:0003697">
    <property type="term" value="F:single-stranded DNA binding"/>
    <property type="evidence" value="ECO:0007669"/>
    <property type="project" value="UniProtKB-UniRule"/>
</dbReference>
<evidence type="ECO:0000256" key="17">
    <source>
        <dbReference type="RuleBase" id="RU368093"/>
    </source>
</evidence>
<feature type="domain" description="RING-type" evidence="19">
    <location>
        <begin position="29"/>
        <end position="67"/>
    </location>
</feature>
<comment type="similarity">
    <text evidence="4 17">Belongs to the RAD18 family.</text>
</comment>
<feature type="compositionally biased region" description="Acidic residues" evidence="18">
    <location>
        <begin position="149"/>
        <end position="166"/>
    </location>
</feature>
<keyword evidence="10 16" id="KW-0863">Zinc-finger</keyword>
<evidence type="ECO:0000256" key="18">
    <source>
        <dbReference type="SAM" id="MobiDB-lite"/>
    </source>
</evidence>
<evidence type="ECO:0000256" key="3">
    <source>
        <dbReference type="ARBA" id="ARBA00004906"/>
    </source>
</evidence>
<keyword evidence="14 17" id="KW-0234">DNA repair</keyword>
<dbReference type="SMART" id="SM00513">
    <property type="entry name" value="SAP"/>
    <property type="match status" value="1"/>
</dbReference>
<dbReference type="SMART" id="SM00734">
    <property type="entry name" value="ZnF_Rad18"/>
    <property type="match status" value="1"/>
</dbReference>
<feature type="region of interest" description="Disordered" evidence="18">
    <location>
        <begin position="341"/>
        <end position="397"/>
    </location>
</feature>
<comment type="catalytic activity">
    <reaction evidence="1 17">
        <text>S-ubiquitinyl-[E2 ubiquitin-conjugating enzyme]-L-cysteine + [acceptor protein]-L-lysine = [E2 ubiquitin-conjugating enzyme]-L-cysteine + N(6)-ubiquitinyl-[acceptor protein]-L-lysine.</text>
        <dbReference type="EC" id="2.3.2.27"/>
    </reaction>
</comment>
<dbReference type="GO" id="GO:0006301">
    <property type="term" value="P:DNA damage tolerance"/>
    <property type="evidence" value="ECO:0007669"/>
    <property type="project" value="InterPro"/>
</dbReference>
<dbReference type="PROSITE" id="PS00518">
    <property type="entry name" value="ZF_RING_1"/>
    <property type="match status" value="1"/>
</dbReference>
<dbReference type="Gene3D" id="3.30.40.10">
    <property type="entry name" value="Zinc/RING finger domain, C3HC4 (zinc finger)"/>
    <property type="match status" value="1"/>
</dbReference>
<dbReference type="FunFam" id="3.30.40.10:FF:000172">
    <property type="entry name" value="E3 ubiquitin-protein ligase RAD18"/>
    <property type="match status" value="1"/>
</dbReference>
<evidence type="ECO:0000256" key="13">
    <source>
        <dbReference type="ARBA" id="ARBA00023125"/>
    </source>
</evidence>
<dbReference type="GO" id="GO:0097505">
    <property type="term" value="C:Rad6-Rad18 complex"/>
    <property type="evidence" value="ECO:0007669"/>
    <property type="project" value="TreeGrafter"/>
</dbReference>
<keyword evidence="22" id="KW-1185">Reference proteome</keyword>
<evidence type="ECO:0000256" key="6">
    <source>
        <dbReference type="ARBA" id="ARBA00015551"/>
    </source>
</evidence>
<dbReference type="SMART" id="SM00184">
    <property type="entry name" value="RING"/>
    <property type="match status" value="1"/>
</dbReference>
<evidence type="ECO:0000256" key="2">
    <source>
        <dbReference type="ARBA" id="ARBA00004123"/>
    </source>
</evidence>
<reference evidence="21 22" key="1">
    <citation type="journal article" date="2015" name="Genome Announc.">
        <title>Draft Genome Sequence and Gene Annotation of the Entomopathogenic Fungus Verticillium hemipterigenum.</title>
        <authorList>
            <person name="Horn F."/>
            <person name="Habel A."/>
            <person name="Scharf D.H."/>
            <person name="Dworschak J."/>
            <person name="Brakhage A.A."/>
            <person name="Guthke R."/>
            <person name="Hertweck C."/>
            <person name="Linde J."/>
        </authorList>
    </citation>
    <scope>NUCLEOTIDE SEQUENCE [LARGE SCALE GENOMIC DNA]</scope>
</reference>
<dbReference type="GO" id="GO:0008270">
    <property type="term" value="F:zinc ion binding"/>
    <property type="evidence" value="ECO:0007669"/>
    <property type="project" value="UniProtKB-KW"/>
</dbReference>
<evidence type="ECO:0000256" key="9">
    <source>
        <dbReference type="ARBA" id="ARBA00022763"/>
    </source>
</evidence>
<dbReference type="GO" id="GO:0006281">
    <property type="term" value="P:DNA repair"/>
    <property type="evidence" value="ECO:0007669"/>
    <property type="project" value="UniProtKB-KW"/>
</dbReference>
<dbReference type="SUPFAM" id="SSF57850">
    <property type="entry name" value="RING/U-box"/>
    <property type="match status" value="1"/>
</dbReference>
<evidence type="ECO:0000256" key="4">
    <source>
        <dbReference type="ARBA" id="ARBA00009506"/>
    </source>
</evidence>
<evidence type="ECO:0000256" key="11">
    <source>
        <dbReference type="ARBA" id="ARBA00022786"/>
    </source>
</evidence>
<feature type="region of interest" description="Disordered" evidence="18">
    <location>
        <begin position="100"/>
        <end position="170"/>
    </location>
</feature>
<proteinExistence type="inferred from homology"/>
<comment type="subunit">
    <text evidence="17">Interacts with E2 UBC2, forming a complex with ubiquitin ligase activity.</text>
</comment>
<evidence type="ECO:0000256" key="15">
    <source>
        <dbReference type="ARBA" id="ARBA00023242"/>
    </source>
</evidence>
<keyword evidence="7 17" id="KW-0808">Transferase</keyword>
<evidence type="ECO:0000256" key="7">
    <source>
        <dbReference type="ARBA" id="ARBA00022679"/>
    </source>
</evidence>
<keyword evidence="9 17" id="KW-0227">DNA damage</keyword>
<dbReference type="PANTHER" id="PTHR14134:SF2">
    <property type="entry name" value="E3 UBIQUITIN-PROTEIN LIGASE RAD18"/>
    <property type="match status" value="1"/>
</dbReference>
<dbReference type="UniPathway" id="UPA00143"/>
<dbReference type="InterPro" id="IPR006642">
    <property type="entry name" value="Rad18_UBZ4"/>
</dbReference>
<dbReference type="GO" id="GO:0005634">
    <property type="term" value="C:nucleus"/>
    <property type="evidence" value="ECO:0007669"/>
    <property type="project" value="UniProtKB-SubCell"/>
</dbReference>
<protein>
    <recommendedName>
        <fullName evidence="6 17">Postreplication repair E3 ubiquitin-protein ligase RAD18</fullName>
        <ecNumber evidence="5 17">2.3.2.27</ecNumber>
    </recommendedName>
    <alternativeName>
        <fullName evidence="17">RING-type E3 ubiquitin transferase RAD18</fullName>
    </alternativeName>
</protein>
<sequence length="397" mass="43853">MPADDVADSTDWLATPLAGLAAVEAALRCQVCKDFYKTPMLTTCSHTFCSICIRRALSGDGKCPLCRAPDQELKLRSNWSMEESVDAFTKARAAALEFARNANTRSKSPKRKAEAAEIEADAPTDSKRPRMSARLSSRTGPPPPHVEVVEDSNDEAEETGSEDEYTPEINDGLVPCPTCNKRMKDWQVFAHLDSCTGLSIDPVQPTEAPKPTSQLQRAPRTLDRLPALNYSMFKEQALRKKLGDLGILNQGPRQLLERRHKEWITIWNANCDAAQPRKRSQLLHDLDTWERTQGGKAPTTSKAIQNAMAIKDKDFDGAAWASKHDDSFKDLIANARKSRLEAKKKADEAKAEEEAKAQQNAESQKGNIATESLQNGDVSMEEVVPPTTGPSEVQLLQ</sequence>
<gene>
    <name evidence="21" type="ORF">VHEMI10644</name>
</gene>
<dbReference type="STRING" id="1531966.A0A0A1TDP1"/>
<evidence type="ECO:0000313" key="22">
    <source>
        <dbReference type="Proteomes" id="UP000039046"/>
    </source>
</evidence>
<dbReference type="Pfam" id="PF13923">
    <property type="entry name" value="zf-C3HC4_2"/>
    <property type="match status" value="1"/>
</dbReference>
<dbReference type="HOGENOM" id="CLU_028491_2_0_1"/>
<dbReference type="Proteomes" id="UP000039046">
    <property type="component" value="Unassembled WGS sequence"/>
</dbReference>
<dbReference type="GO" id="GO:0061630">
    <property type="term" value="F:ubiquitin protein ligase activity"/>
    <property type="evidence" value="ECO:0007669"/>
    <property type="project" value="UniProtKB-UniRule"/>
</dbReference>
<name>A0A0A1TDP1_9HYPO</name>
<feature type="compositionally biased region" description="Polar residues" evidence="18">
    <location>
        <begin position="366"/>
        <end position="377"/>
    </location>
</feature>
<dbReference type="AlphaFoldDB" id="A0A0A1TDP1"/>
<dbReference type="InterPro" id="IPR013083">
    <property type="entry name" value="Znf_RING/FYVE/PHD"/>
</dbReference>
<dbReference type="GO" id="GO:0006513">
    <property type="term" value="P:protein monoubiquitination"/>
    <property type="evidence" value="ECO:0007669"/>
    <property type="project" value="InterPro"/>
</dbReference>
<keyword evidence="11 17" id="KW-0833">Ubl conjugation pathway</keyword>
<feature type="domain" description="SAP" evidence="20">
    <location>
        <begin position="230"/>
        <end position="264"/>
    </location>
</feature>
<feature type="compositionally biased region" description="Basic and acidic residues" evidence="18">
    <location>
        <begin position="341"/>
        <end position="356"/>
    </location>
</feature>
<dbReference type="PROSITE" id="PS50089">
    <property type="entry name" value="ZF_RING_2"/>
    <property type="match status" value="1"/>
</dbReference>
<evidence type="ECO:0000259" key="20">
    <source>
        <dbReference type="PROSITE" id="PS50800"/>
    </source>
</evidence>
<dbReference type="PANTHER" id="PTHR14134">
    <property type="entry name" value="E3 UBIQUITIN-PROTEIN LIGASE RAD18"/>
    <property type="match status" value="1"/>
</dbReference>
<dbReference type="InterPro" id="IPR039577">
    <property type="entry name" value="Rad18"/>
</dbReference>
<dbReference type="EMBL" id="CDHN01000008">
    <property type="protein sequence ID" value="CEJ95146.1"/>
    <property type="molecule type" value="Genomic_DNA"/>
</dbReference>
<evidence type="ECO:0000256" key="1">
    <source>
        <dbReference type="ARBA" id="ARBA00000900"/>
    </source>
</evidence>
<dbReference type="InterPro" id="IPR004580">
    <property type="entry name" value="Rad18_fungi"/>
</dbReference>
<comment type="subcellular location">
    <subcellularLocation>
        <location evidence="2 17">Nucleus</location>
    </subcellularLocation>
</comment>
<evidence type="ECO:0000256" key="14">
    <source>
        <dbReference type="ARBA" id="ARBA00023204"/>
    </source>
</evidence>
<dbReference type="InterPro" id="IPR017907">
    <property type="entry name" value="Znf_RING_CS"/>
</dbReference>
<evidence type="ECO:0000256" key="5">
    <source>
        <dbReference type="ARBA" id="ARBA00012483"/>
    </source>
</evidence>
<evidence type="ECO:0000256" key="10">
    <source>
        <dbReference type="ARBA" id="ARBA00022771"/>
    </source>
</evidence>
<comment type="pathway">
    <text evidence="3 17">Protein modification; protein ubiquitination.</text>
</comment>
<keyword evidence="12 17" id="KW-0862">Zinc</keyword>
<evidence type="ECO:0000259" key="19">
    <source>
        <dbReference type="PROSITE" id="PS50089"/>
    </source>
</evidence>